<protein>
    <submittedName>
        <fullName evidence="2">DNA-binding Xre family transcriptional regulator</fullName>
    </submittedName>
</protein>
<dbReference type="SMART" id="SM00530">
    <property type="entry name" value="HTH_XRE"/>
    <property type="match status" value="1"/>
</dbReference>
<keyword evidence="2" id="KW-0238">DNA-binding</keyword>
<dbReference type="GO" id="GO:0003677">
    <property type="term" value="F:DNA binding"/>
    <property type="evidence" value="ECO:0007669"/>
    <property type="project" value="UniProtKB-KW"/>
</dbReference>
<proteinExistence type="predicted"/>
<dbReference type="Gene3D" id="1.10.260.40">
    <property type="entry name" value="lambda repressor-like DNA-binding domains"/>
    <property type="match status" value="1"/>
</dbReference>
<evidence type="ECO:0000313" key="3">
    <source>
        <dbReference type="Proteomes" id="UP000741863"/>
    </source>
</evidence>
<organism evidence="2 3">
    <name type="scientific">Geomicrobium sediminis</name>
    <dbReference type="NCBI Taxonomy" id="1347788"/>
    <lineage>
        <taxon>Bacteria</taxon>
        <taxon>Bacillati</taxon>
        <taxon>Bacillota</taxon>
        <taxon>Bacilli</taxon>
        <taxon>Bacillales</taxon>
        <taxon>Geomicrobium</taxon>
    </lineage>
</organism>
<keyword evidence="3" id="KW-1185">Reference proteome</keyword>
<reference evidence="2 3" key="1">
    <citation type="submission" date="2021-01" db="EMBL/GenBank/DDBJ databases">
        <title>Genomic Encyclopedia of Type Strains, Phase IV (KMG-IV): sequencing the most valuable type-strain genomes for metagenomic binning, comparative biology and taxonomic classification.</title>
        <authorList>
            <person name="Goeker M."/>
        </authorList>
    </citation>
    <scope>NUCLEOTIDE SEQUENCE [LARGE SCALE GENOMIC DNA]</scope>
    <source>
        <strain evidence="2 3">DSM 25540</strain>
    </source>
</reference>
<evidence type="ECO:0000313" key="2">
    <source>
        <dbReference type="EMBL" id="MBM7634932.1"/>
    </source>
</evidence>
<sequence>MARVTNNLKRLIEEKGMNQKEFAKKADIREATVSAMCKNEIKRIPLDVLESIVDVLEIEDMNKLFNIEA</sequence>
<dbReference type="Pfam" id="PF13443">
    <property type="entry name" value="HTH_26"/>
    <property type="match status" value="1"/>
</dbReference>
<dbReference type="EMBL" id="JAFBEC010000019">
    <property type="protein sequence ID" value="MBM7634932.1"/>
    <property type="molecule type" value="Genomic_DNA"/>
</dbReference>
<feature type="domain" description="HTH cro/C1-type" evidence="1">
    <location>
        <begin position="8"/>
        <end position="64"/>
    </location>
</feature>
<dbReference type="PROSITE" id="PS50943">
    <property type="entry name" value="HTH_CROC1"/>
    <property type="match status" value="1"/>
</dbReference>
<dbReference type="RefSeq" id="WP_204699679.1">
    <property type="nucleotide sequence ID" value="NZ_JAFBEC010000019.1"/>
</dbReference>
<accession>A0ABS2PI47</accession>
<dbReference type="CDD" id="cd00093">
    <property type="entry name" value="HTH_XRE"/>
    <property type="match status" value="1"/>
</dbReference>
<dbReference type="InterPro" id="IPR010982">
    <property type="entry name" value="Lambda_DNA-bd_dom_sf"/>
</dbReference>
<comment type="caution">
    <text evidence="2">The sequence shown here is derived from an EMBL/GenBank/DDBJ whole genome shotgun (WGS) entry which is preliminary data.</text>
</comment>
<dbReference type="InterPro" id="IPR001387">
    <property type="entry name" value="Cro/C1-type_HTH"/>
</dbReference>
<evidence type="ECO:0000259" key="1">
    <source>
        <dbReference type="PROSITE" id="PS50943"/>
    </source>
</evidence>
<dbReference type="SUPFAM" id="SSF47413">
    <property type="entry name" value="lambda repressor-like DNA-binding domains"/>
    <property type="match status" value="1"/>
</dbReference>
<dbReference type="Proteomes" id="UP000741863">
    <property type="component" value="Unassembled WGS sequence"/>
</dbReference>
<name>A0ABS2PI47_9BACL</name>
<gene>
    <name evidence="2" type="ORF">JOD17_004059</name>
</gene>